<dbReference type="PANTHER" id="PTHR38595">
    <property type="entry name" value="CYTOPLASMIC PROTEIN-RELATED"/>
    <property type="match status" value="1"/>
</dbReference>
<dbReference type="InterPro" id="IPR007048">
    <property type="entry name" value="IraD/Gp25-like"/>
</dbReference>
<dbReference type="NCBIfam" id="TIGR03357">
    <property type="entry name" value="VI_zyme"/>
    <property type="match status" value="1"/>
</dbReference>
<proteinExistence type="predicted"/>
<name>A0A2S6NKL8_RHOGL</name>
<evidence type="ECO:0000313" key="3">
    <source>
        <dbReference type="Proteomes" id="UP000239724"/>
    </source>
</evidence>
<accession>A0A2S6NKL8</accession>
<dbReference type="AlphaFoldDB" id="A0A2S6NKL8"/>
<dbReference type="EMBL" id="NHRY01000072">
    <property type="protein sequence ID" value="PPQ35470.1"/>
    <property type="molecule type" value="Genomic_DNA"/>
</dbReference>
<evidence type="ECO:0000313" key="2">
    <source>
        <dbReference type="EMBL" id="PPQ35470.1"/>
    </source>
</evidence>
<dbReference type="PANTHER" id="PTHR38595:SF1">
    <property type="entry name" value="TYPE VI SECRETION SYSTEM COMPONENT TSSE1"/>
    <property type="match status" value="1"/>
</dbReference>
<gene>
    <name evidence="2" type="ORF">CCS01_07255</name>
</gene>
<dbReference type="Proteomes" id="UP000239724">
    <property type="component" value="Unassembled WGS sequence"/>
</dbReference>
<dbReference type="Pfam" id="PF04965">
    <property type="entry name" value="GPW_gp25"/>
    <property type="match status" value="1"/>
</dbReference>
<protein>
    <recommendedName>
        <fullName evidence="1">IraD/Gp25-like domain-containing protein</fullName>
    </recommendedName>
</protein>
<keyword evidence="3" id="KW-1185">Reference proteome</keyword>
<dbReference type="InterPro" id="IPR053176">
    <property type="entry name" value="T6SS_TssE1-like"/>
</dbReference>
<evidence type="ECO:0000259" key="1">
    <source>
        <dbReference type="Pfam" id="PF04965"/>
    </source>
</evidence>
<organism evidence="2 3">
    <name type="scientific">Rhodopila globiformis</name>
    <name type="common">Rhodopseudomonas globiformis</name>
    <dbReference type="NCBI Taxonomy" id="1071"/>
    <lineage>
        <taxon>Bacteria</taxon>
        <taxon>Pseudomonadati</taxon>
        <taxon>Pseudomonadota</taxon>
        <taxon>Alphaproteobacteria</taxon>
        <taxon>Acetobacterales</taxon>
        <taxon>Acetobacteraceae</taxon>
        <taxon>Rhodopila</taxon>
    </lineage>
</organism>
<dbReference type="InterPro" id="IPR017737">
    <property type="entry name" value="TssE1-like"/>
</dbReference>
<sequence length="150" mass="16944">MSRRFGASRKAATIRFAAPLLDRLVDLAPDQSRDPPASASDTQIALRNSVRRDPEALLNARRCWRSWPEPLKELAVSPIGYGMPDFTAGTFNNPAMREDLRLEIEETIRRFEPRFLKVDVALAQAETSLEPRRCACGSTPCCMPSRRRSR</sequence>
<dbReference type="OrthoDB" id="119583at2"/>
<reference evidence="2 3" key="1">
    <citation type="journal article" date="2018" name="Arch. Microbiol.">
        <title>New insights into the metabolic potential of the phototrophic purple bacterium Rhodopila globiformis DSM 161(T) from its draft genome sequence and evidence for a vanadium-dependent nitrogenase.</title>
        <authorList>
            <person name="Imhoff J.F."/>
            <person name="Rahn T."/>
            <person name="Kunzel S."/>
            <person name="Neulinger S.C."/>
        </authorList>
    </citation>
    <scope>NUCLEOTIDE SEQUENCE [LARGE SCALE GENOMIC DNA]</scope>
    <source>
        <strain evidence="2 3">DSM 161</strain>
    </source>
</reference>
<feature type="domain" description="IraD/Gp25-like" evidence="1">
    <location>
        <begin position="46"/>
        <end position="128"/>
    </location>
</feature>
<dbReference type="RefSeq" id="WP_104518184.1">
    <property type="nucleotide sequence ID" value="NZ_NHRY01000072.1"/>
</dbReference>
<dbReference type="SUPFAM" id="SSF160719">
    <property type="entry name" value="gpW/gp25-like"/>
    <property type="match status" value="1"/>
</dbReference>
<comment type="caution">
    <text evidence="2">The sequence shown here is derived from an EMBL/GenBank/DDBJ whole genome shotgun (WGS) entry which is preliminary data.</text>
</comment>